<protein>
    <submittedName>
        <fullName evidence="1">Uncharacterized protein</fullName>
    </submittedName>
</protein>
<accession>A9NM81</accession>
<reference evidence="1" key="1">
    <citation type="journal article" date="2008" name="BMC Genomics">
        <title>A conifer genomics resource of 200,000 spruce (Picea spp.) ESTs and 6,464 high-quality, sequence-finished full-length cDNAs for Sitka spruce (Picea sitchensis).</title>
        <authorList>
            <person name="Ralph S.G."/>
            <person name="Chun H.J."/>
            <person name="Kolosova N."/>
            <person name="Cooper D."/>
            <person name="Oddy C."/>
            <person name="Ritland C.E."/>
            <person name="Kirkpatrick R."/>
            <person name="Moore R."/>
            <person name="Barber S."/>
            <person name="Holt R.A."/>
            <person name="Jones S.J."/>
            <person name="Marra M.A."/>
            <person name="Douglas C.J."/>
            <person name="Ritland K."/>
            <person name="Bohlmann J."/>
        </authorList>
    </citation>
    <scope>NUCLEOTIDE SEQUENCE</scope>
    <source>
        <tissue evidence="1">Bark</tissue>
    </source>
</reference>
<name>A9NM81_PICSI</name>
<proteinExistence type="evidence at transcript level"/>
<dbReference type="EMBL" id="EF082380">
    <property type="protein sequence ID" value="ABK21742.1"/>
    <property type="molecule type" value="mRNA"/>
</dbReference>
<dbReference type="AlphaFoldDB" id="A9NM81"/>
<evidence type="ECO:0000313" key="1">
    <source>
        <dbReference type="EMBL" id="ABK21742.1"/>
    </source>
</evidence>
<sequence length="50" mass="6017">MVRGRKLKVLLQKPRQHCGRPRVNPLKLRRKRMMFQWKKDILLSTSLTAC</sequence>
<organism evidence="1">
    <name type="scientific">Picea sitchensis</name>
    <name type="common">Sitka spruce</name>
    <name type="synonym">Pinus sitchensis</name>
    <dbReference type="NCBI Taxonomy" id="3332"/>
    <lineage>
        <taxon>Eukaryota</taxon>
        <taxon>Viridiplantae</taxon>
        <taxon>Streptophyta</taxon>
        <taxon>Embryophyta</taxon>
        <taxon>Tracheophyta</taxon>
        <taxon>Spermatophyta</taxon>
        <taxon>Pinopsida</taxon>
        <taxon>Pinidae</taxon>
        <taxon>Conifers I</taxon>
        <taxon>Pinales</taxon>
        <taxon>Pinaceae</taxon>
        <taxon>Picea</taxon>
    </lineage>
</organism>